<evidence type="ECO:0000313" key="10">
    <source>
        <dbReference type="EMBL" id="KIO34091.1"/>
    </source>
</evidence>
<feature type="non-terminal residue" evidence="10">
    <location>
        <position position="1"/>
    </location>
</feature>
<keyword evidence="11" id="KW-1185">Reference proteome</keyword>
<dbReference type="PANTHER" id="PTHR24305:SF166">
    <property type="entry name" value="CYTOCHROME P450 12A4, MITOCHONDRIAL-RELATED"/>
    <property type="match status" value="1"/>
</dbReference>
<dbReference type="PRINTS" id="PR00385">
    <property type="entry name" value="P450"/>
</dbReference>
<comment type="pathway">
    <text evidence="2">Secondary metabolite biosynthesis.</text>
</comment>
<dbReference type="GO" id="GO:0004497">
    <property type="term" value="F:monooxygenase activity"/>
    <property type="evidence" value="ECO:0007669"/>
    <property type="project" value="UniProtKB-KW"/>
</dbReference>
<comment type="cofactor">
    <cofactor evidence="1 9">
        <name>heme</name>
        <dbReference type="ChEBI" id="CHEBI:30413"/>
    </cofactor>
</comment>
<dbReference type="SUPFAM" id="SSF48264">
    <property type="entry name" value="Cytochrome P450"/>
    <property type="match status" value="1"/>
</dbReference>
<dbReference type="STRING" id="1051891.A0A0C3QWC2"/>
<feature type="binding site" description="axial binding residue" evidence="9">
    <location>
        <position position="456"/>
    </location>
    <ligand>
        <name>heme</name>
        <dbReference type="ChEBI" id="CHEBI:30413"/>
    </ligand>
    <ligandPart>
        <name>Fe</name>
        <dbReference type="ChEBI" id="CHEBI:18248"/>
    </ligandPart>
</feature>
<accession>A0A0C3QWC2</accession>
<evidence type="ECO:0000313" key="11">
    <source>
        <dbReference type="Proteomes" id="UP000054248"/>
    </source>
</evidence>
<dbReference type="GO" id="GO:0020037">
    <property type="term" value="F:heme binding"/>
    <property type="evidence" value="ECO:0007669"/>
    <property type="project" value="InterPro"/>
</dbReference>
<keyword evidence="7 9" id="KW-0408">Iron</keyword>
<dbReference type="PRINTS" id="PR00465">
    <property type="entry name" value="EP450IV"/>
</dbReference>
<dbReference type="CDD" id="cd11069">
    <property type="entry name" value="CYP_FUM15-like"/>
    <property type="match status" value="1"/>
</dbReference>
<evidence type="ECO:0000256" key="2">
    <source>
        <dbReference type="ARBA" id="ARBA00005179"/>
    </source>
</evidence>
<reference evidence="10 11" key="1">
    <citation type="submission" date="2014-04" db="EMBL/GenBank/DDBJ databases">
        <authorList>
            <consortium name="DOE Joint Genome Institute"/>
            <person name="Kuo A."/>
            <person name="Girlanda M."/>
            <person name="Perotto S."/>
            <person name="Kohler A."/>
            <person name="Nagy L.G."/>
            <person name="Floudas D."/>
            <person name="Copeland A."/>
            <person name="Barry K.W."/>
            <person name="Cichocki N."/>
            <person name="Veneault-Fourrey C."/>
            <person name="LaButti K."/>
            <person name="Lindquist E.A."/>
            <person name="Lipzen A."/>
            <person name="Lundell T."/>
            <person name="Morin E."/>
            <person name="Murat C."/>
            <person name="Sun H."/>
            <person name="Tunlid A."/>
            <person name="Henrissat B."/>
            <person name="Grigoriev I.V."/>
            <person name="Hibbett D.S."/>
            <person name="Martin F."/>
            <person name="Nordberg H.P."/>
            <person name="Cantor M.N."/>
            <person name="Hua S.X."/>
        </authorList>
    </citation>
    <scope>NUCLEOTIDE SEQUENCE [LARGE SCALE GENOMIC DNA]</scope>
    <source>
        <strain evidence="10 11">MUT 4182</strain>
    </source>
</reference>
<keyword evidence="6" id="KW-0560">Oxidoreductase</keyword>
<dbReference type="Gene3D" id="1.10.630.10">
    <property type="entry name" value="Cytochrome P450"/>
    <property type="match status" value="1"/>
</dbReference>
<evidence type="ECO:0000256" key="5">
    <source>
        <dbReference type="ARBA" id="ARBA00022723"/>
    </source>
</evidence>
<evidence type="ECO:0000256" key="4">
    <source>
        <dbReference type="ARBA" id="ARBA00022617"/>
    </source>
</evidence>
<protein>
    <recommendedName>
        <fullName evidence="12">Cytochrome P450</fullName>
    </recommendedName>
</protein>
<dbReference type="GO" id="GO:0016705">
    <property type="term" value="F:oxidoreductase activity, acting on paired donors, with incorporation or reduction of molecular oxygen"/>
    <property type="evidence" value="ECO:0007669"/>
    <property type="project" value="InterPro"/>
</dbReference>
<evidence type="ECO:0000256" key="7">
    <source>
        <dbReference type="ARBA" id="ARBA00023004"/>
    </source>
</evidence>
<dbReference type="Pfam" id="PF00067">
    <property type="entry name" value="p450"/>
    <property type="match status" value="1"/>
</dbReference>
<dbReference type="InterPro" id="IPR001128">
    <property type="entry name" value="Cyt_P450"/>
</dbReference>
<dbReference type="HOGENOM" id="CLU_001570_5_11_1"/>
<gene>
    <name evidence="10" type="ORF">M407DRAFT_64709</name>
</gene>
<evidence type="ECO:0008006" key="12">
    <source>
        <dbReference type="Google" id="ProtNLM"/>
    </source>
</evidence>
<evidence type="ECO:0000256" key="9">
    <source>
        <dbReference type="PIRSR" id="PIRSR602403-1"/>
    </source>
</evidence>
<keyword evidence="8" id="KW-0503">Monooxygenase</keyword>
<dbReference type="InterPro" id="IPR050121">
    <property type="entry name" value="Cytochrome_P450_monoxygenase"/>
</dbReference>
<dbReference type="InterPro" id="IPR036396">
    <property type="entry name" value="Cyt_P450_sf"/>
</dbReference>
<evidence type="ECO:0000256" key="3">
    <source>
        <dbReference type="ARBA" id="ARBA00010617"/>
    </source>
</evidence>
<evidence type="ECO:0000256" key="1">
    <source>
        <dbReference type="ARBA" id="ARBA00001971"/>
    </source>
</evidence>
<dbReference type="InterPro" id="IPR002403">
    <property type="entry name" value="Cyt_P450_E_grp-IV"/>
</dbReference>
<dbReference type="EMBL" id="KN822944">
    <property type="protein sequence ID" value="KIO34091.1"/>
    <property type="molecule type" value="Genomic_DNA"/>
</dbReference>
<keyword evidence="5 9" id="KW-0479">Metal-binding</keyword>
<evidence type="ECO:0000256" key="8">
    <source>
        <dbReference type="ARBA" id="ARBA00023033"/>
    </source>
</evidence>
<dbReference type="AlphaFoldDB" id="A0A0C3QWC2"/>
<sequence length="493" mass="55563">AWFVNPQLSPLKDIPGPEAYESLIWGNLRRVLGGGNEVYRGWFESYGPNVHYRGLLLARRLVTKDPKAISYILNHSYNFPKPAQTRNALSAIFGEGDVHKRQRKIINPCFGPAQMKDLQPIIYDKAFQVRVNLHGVLAALEDGGNERKEVDVLLWPTRATLDMIGLVGFDYEFNSLTEFERDELVRAFIDVFAPSSSPNMLGLLAYYFPILKFIPNERAKAIARSKAVMRRIGTKLVKDKREAILASSGVDKIGKKSVVGRDLLTVLIKANMATDVKDSERLTDQEVMDQISTMLIAGHETTSTSLAWLLYDLAHPKYRHVQERLRSELRSLDTDRPTTEQLNSLPYLDAIVRENLRKNAVVDGTIRCAGMDEVIPVALPFVDRRGEVRREIRVGAGEDILISIGELNRDKEIWGDDAHDFNPQRWLDGSKPGPRSSEVPGVFSSILTFLSGPRACIGYRLALLEMKVILFAIMRDIAFELPDPVLHIEKKAM</sequence>
<dbReference type="PANTHER" id="PTHR24305">
    <property type="entry name" value="CYTOCHROME P450"/>
    <property type="match status" value="1"/>
</dbReference>
<keyword evidence="4 9" id="KW-0349">Heme</keyword>
<evidence type="ECO:0000256" key="6">
    <source>
        <dbReference type="ARBA" id="ARBA00023002"/>
    </source>
</evidence>
<reference evidence="11" key="2">
    <citation type="submission" date="2015-01" db="EMBL/GenBank/DDBJ databases">
        <title>Evolutionary Origins and Diversification of the Mycorrhizal Mutualists.</title>
        <authorList>
            <consortium name="DOE Joint Genome Institute"/>
            <consortium name="Mycorrhizal Genomics Consortium"/>
            <person name="Kohler A."/>
            <person name="Kuo A."/>
            <person name="Nagy L.G."/>
            <person name="Floudas D."/>
            <person name="Copeland A."/>
            <person name="Barry K.W."/>
            <person name="Cichocki N."/>
            <person name="Veneault-Fourrey C."/>
            <person name="LaButti K."/>
            <person name="Lindquist E.A."/>
            <person name="Lipzen A."/>
            <person name="Lundell T."/>
            <person name="Morin E."/>
            <person name="Murat C."/>
            <person name="Riley R."/>
            <person name="Ohm R."/>
            <person name="Sun H."/>
            <person name="Tunlid A."/>
            <person name="Henrissat B."/>
            <person name="Grigoriev I.V."/>
            <person name="Hibbett D.S."/>
            <person name="Martin F."/>
        </authorList>
    </citation>
    <scope>NUCLEOTIDE SEQUENCE [LARGE SCALE GENOMIC DNA]</scope>
    <source>
        <strain evidence="11">MUT 4182</strain>
    </source>
</reference>
<dbReference type="Proteomes" id="UP000054248">
    <property type="component" value="Unassembled WGS sequence"/>
</dbReference>
<comment type="similarity">
    <text evidence="3">Belongs to the cytochrome P450 family.</text>
</comment>
<dbReference type="GO" id="GO:0005506">
    <property type="term" value="F:iron ion binding"/>
    <property type="evidence" value="ECO:0007669"/>
    <property type="project" value="InterPro"/>
</dbReference>
<organism evidence="10 11">
    <name type="scientific">Tulasnella calospora MUT 4182</name>
    <dbReference type="NCBI Taxonomy" id="1051891"/>
    <lineage>
        <taxon>Eukaryota</taxon>
        <taxon>Fungi</taxon>
        <taxon>Dikarya</taxon>
        <taxon>Basidiomycota</taxon>
        <taxon>Agaricomycotina</taxon>
        <taxon>Agaricomycetes</taxon>
        <taxon>Cantharellales</taxon>
        <taxon>Tulasnellaceae</taxon>
        <taxon>Tulasnella</taxon>
    </lineage>
</organism>
<dbReference type="OrthoDB" id="1470350at2759"/>
<name>A0A0C3QWC2_9AGAM</name>
<proteinExistence type="inferred from homology"/>